<gene>
    <name evidence="1" type="primary">pxpA</name>
    <name evidence="1" type="ORF">Aconfl_00830</name>
</gene>
<comment type="caution">
    <text evidence="1">The sequence shown here is derived from an EMBL/GenBank/DDBJ whole genome shotgun (WGS) entry which is preliminary data.</text>
</comment>
<dbReference type="Gene3D" id="3.20.20.370">
    <property type="entry name" value="Glycoside hydrolase/deacetylase"/>
    <property type="match status" value="1"/>
</dbReference>
<dbReference type="EMBL" id="BTPD01000001">
    <property type="protein sequence ID" value="GMQ27441.1"/>
    <property type="molecule type" value="Genomic_DNA"/>
</dbReference>
<dbReference type="Proteomes" id="UP001338309">
    <property type="component" value="Unassembled WGS sequence"/>
</dbReference>
<protein>
    <submittedName>
        <fullName evidence="1">5-oxoprolinase subunit PxpA</fullName>
    </submittedName>
</protein>
<name>A0ABQ6PHS2_9BACT</name>
<dbReference type="InterPro" id="IPR011330">
    <property type="entry name" value="Glyco_hydro/deAcase_b/a-brl"/>
</dbReference>
<dbReference type="PANTHER" id="PTHR30292">
    <property type="entry name" value="UNCHARACTERIZED PROTEIN YBGL-RELATED"/>
    <property type="match status" value="1"/>
</dbReference>
<reference evidence="1 2" key="1">
    <citation type="submission" date="2023-08" db="EMBL/GenBank/DDBJ databases">
        <title>Draft genome sequence of Algoriphagus confluentis.</title>
        <authorList>
            <person name="Takatani N."/>
            <person name="Hosokawa M."/>
            <person name="Sawabe T."/>
        </authorList>
    </citation>
    <scope>NUCLEOTIDE SEQUENCE [LARGE SCALE GENOMIC DNA]</scope>
    <source>
        <strain evidence="1 2">NBRC 111222</strain>
    </source>
</reference>
<accession>A0ABQ6PHS2</accession>
<evidence type="ECO:0000313" key="1">
    <source>
        <dbReference type="EMBL" id="GMQ27441.1"/>
    </source>
</evidence>
<dbReference type="Pfam" id="PF03746">
    <property type="entry name" value="LamB_YcsF"/>
    <property type="match status" value="1"/>
</dbReference>
<dbReference type="PANTHER" id="PTHR30292:SF0">
    <property type="entry name" value="5-OXOPROLINASE SUBUNIT A"/>
    <property type="match status" value="1"/>
</dbReference>
<dbReference type="InterPro" id="IPR005501">
    <property type="entry name" value="LamB/YcsF/PxpA-like"/>
</dbReference>
<evidence type="ECO:0000313" key="2">
    <source>
        <dbReference type="Proteomes" id="UP001338309"/>
    </source>
</evidence>
<sequence>MNQGRKLEINCDLGEGVAWEGDIFPWIDRASIACGGHTGDEESILSSLSFCKQFGVKAGAHPSYPDRENFGRISLSIKDDELIGSLRNQMQLFIKIAKQNKVQMEHIKFHGALYNDAAKSPHLAKVLVSMIRKEFPTTWLLVPPHSELARVAILKKQPIKLEVFGDRRYEDDYRLQSRSIDGSLLKTYQEIDYQLVGLLEKGIVISSSGKELPIKAETLCFHGDNPEILNFLPLLRAKHWQ</sequence>
<dbReference type="RefSeq" id="WP_338222262.1">
    <property type="nucleotide sequence ID" value="NZ_BTPD01000001.1"/>
</dbReference>
<dbReference type="SUPFAM" id="SSF88713">
    <property type="entry name" value="Glycoside hydrolase/deacetylase"/>
    <property type="match status" value="1"/>
</dbReference>
<dbReference type="CDD" id="cd10801">
    <property type="entry name" value="LamB_YcsF_like_1"/>
    <property type="match status" value="1"/>
</dbReference>
<organism evidence="1 2">
    <name type="scientific">Algoriphagus confluentis</name>
    <dbReference type="NCBI Taxonomy" id="1697556"/>
    <lineage>
        <taxon>Bacteria</taxon>
        <taxon>Pseudomonadati</taxon>
        <taxon>Bacteroidota</taxon>
        <taxon>Cytophagia</taxon>
        <taxon>Cytophagales</taxon>
        <taxon>Cyclobacteriaceae</taxon>
        <taxon>Algoriphagus</taxon>
    </lineage>
</organism>
<keyword evidence="2" id="KW-1185">Reference proteome</keyword>
<proteinExistence type="predicted"/>